<evidence type="ECO:0000259" key="1">
    <source>
        <dbReference type="PROSITE" id="PS51384"/>
    </source>
</evidence>
<keyword evidence="3" id="KW-1185">Reference proteome</keyword>
<proteinExistence type="predicted"/>
<dbReference type="EMBL" id="CAADFC020000032">
    <property type="protein sequence ID" value="VIO78963.1"/>
    <property type="molecule type" value="Genomic_DNA"/>
</dbReference>
<dbReference type="GO" id="GO:0016491">
    <property type="term" value="F:oxidoreductase activity"/>
    <property type="evidence" value="ECO:0007669"/>
    <property type="project" value="InterPro"/>
</dbReference>
<dbReference type="Gene3D" id="2.40.30.10">
    <property type="entry name" value="Translation factors"/>
    <property type="match status" value="1"/>
</dbReference>
<sequence>MSLTESTDHQPRPQPQDGKLTRLLKRWFLRPGRVSFIHTFSRHFRLIEFEGDALKAAAWIPGQQIQLGIGAGMTNRTYTPISWNVQDGTTRILVYLHGDAPGSRWMRALRPQQAFDFLGPRHSIDLSDIPEPCVLFGDETCFGLAKALQDTLGGRRTRFIFEVSDLAESRLVLQIVELGEAVLIERTAGDAHLADIESHLRPLASDGAQYILAGKATSIQRARQALKAKGVASSRIRAKAYWAPGKSGLD</sequence>
<dbReference type="Pfam" id="PF04954">
    <property type="entry name" value="SIP"/>
    <property type="match status" value="1"/>
</dbReference>
<dbReference type="SUPFAM" id="SSF63380">
    <property type="entry name" value="Riboflavin synthase domain-like"/>
    <property type="match status" value="1"/>
</dbReference>
<evidence type="ECO:0000313" key="3">
    <source>
        <dbReference type="Proteomes" id="UP000328092"/>
    </source>
</evidence>
<organism evidence="2 3">
    <name type="scientific">Bradyrhizobium ivorense</name>
    <dbReference type="NCBI Taxonomy" id="2511166"/>
    <lineage>
        <taxon>Bacteria</taxon>
        <taxon>Pseudomonadati</taxon>
        <taxon>Pseudomonadota</taxon>
        <taxon>Alphaproteobacteria</taxon>
        <taxon>Hyphomicrobiales</taxon>
        <taxon>Nitrobacteraceae</taxon>
        <taxon>Bradyrhizobium</taxon>
    </lineage>
</organism>
<dbReference type="InterPro" id="IPR017927">
    <property type="entry name" value="FAD-bd_FR_type"/>
</dbReference>
<dbReference type="Proteomes" id="UP000328092">
    <property type="component" value="Unassembled WGS sequence"/>
</dbReference>
<protein>
    <recommendedName>
        <fullName evidence="1">FAD-binding FR-type domain-containing protein</fullName>
    </recommendedName>
</protein>
<feature type="domain" description="FAD-binding FR-type" evidence="1">
    <location>
        <begin position="27"/>
        <end position="127"/>
    </location>
</feature>
<dbReference type="PANTHER" id="PTHR30157">
    <property type="entry name" value="FERRIC REDUCTASE, NADPH-DEPENDENT"/>
    <property type="match status" value="1"/>
</dbReference>
<dbReference type="PANTHER" id="PTHR30157:SF0">
    <property type="entry name" value="NADPH-DEPENDENT FERRIC-CHELATE REDUCTASE"/>
    <property type="match status" value="1"/>
</dbReference>
<dbReference type="InterPro" id="IPR017938">
    <property type="entry name" value="Riboflavin_synthase-like_b-brl"/>
</dbReference>
<reference evidence="2" key="1">
    <citation type="submission" date="2019-02" db="EMBL/GenBank/DDBJ databases">
        <authorList>
            <person name="Pothier F.J."/>
        </authorList>
    </citation>
    <scope>NUCLEOTIDE SEQUENCE</scope>
    <source>
        <strain evidence="2">CI-1B</strain>
    </source>
</reference>
<dbReference type="Gene3D" id="3.40.50.80">
    <property type="entry name" value="Nucleotide-binding domain of ferredoxin-NADP reductase (FNR) module"/>
    <property type="match status" value="1"/>
</dbReference>
<evidence type="ECO:0000313" key="2">
    <source>
        <dbReference type="EMBL" id="VIO78963.1"/>
    </source>
</evidence>
<dbReference type="InterPro" id="IPR007037">
    <property type="entry name" value="SIP_rossman_dom"/>
</dbReference>
<dbReference type="InterPro" id="IPR039261">
    <property type="entry name" value="FNR_nucleotide-bd"/>
</dbReference>
<dbReference type="CDD" id="cd06193">
    <property type="entry name" value="siderophore_interacting"/>
    <property type="match status" value="1"/>
</dbReference>
<dbReference type="RefSeq" id="WP_244626819.1">
    <property type="nucleotide sequence ID" value="NZ_CAADFC020000032.1"/>
</dbReference>
<comment type="caution">
    <text evidence="2">The sequence shown here is derived from an EMBL/GenBank/DDBJ whole genome shotgun (WGS) entry which is preliminary data.</text>
</comment>
<dbReference type="InterPro" id="IPR039374">
    <property type="entry name" value="SIP_fam"/>
</dbReference>
<dbReference type="PROSITE" id="PS51384">
    <property type="entry name" value="FAD_FR"/>
    <property type="match status" value="1"/>
</dbReference>
<accession>A0A508TXI0</accession>
<dbReference type="AlphaFoldDB" id="A0A508TXI0"/>
<name>A0A508TXI0_9BRAD</name>
<gene>
    <name evidence="2" type="ORF">CI1B_76110</name>
</gene>